<evidence type="ECO:0000313" key="3">
    <source>
        <dbReference type="Proteomes" id="UP000828390"/>
    </source>
</evidence>
<proteinExistence type="predicted"/>
<dbReference type="Proteomes" id="UP000828390">
    <property type="component" value="Unassembled WGS sequence"/>
</dbReference>
<accession>A0A9D4LT48</accession>
<reference evidence="2" key="2">
    <citation type="submission" date="2020-11" db="EMBL/GenBank/DDBJ databases">
        <authorList>
            <person name="McCartney M.A."/>
            <person name="Auch B."/>
            <person name="Kono T."/>
            <person name="Mallez S."/>
            <person name="Becker A."/>
            <person name="Gohl D.M."/>
            <person name="Silverstein K.A.T."/>
            <person name="Koren S."/>
            <person name="Bechman K.B."/>
            <person name="Herman A."/>
            <person name="Abrahante J.E."/>
            <person name="Garbe J."/>
        </authorList>
    </citation>
    <scope>NUCLEOTIDE SEQUENCE</scope>
    <source>
        <strain evidence="2">Duluth1</strain>
        <tissue evidence="2">Whole animal</tissue>
    </source>
</reference>
<dbReference type="AlphaFoldDB" id="A0A9D4LT48"/>
<dbReference type="EMBL" id="JAIWYP010000002">
    <property type="protein sequence ID" value="KAH3863307.1"/>
    <property type="molecule type" value="Genomic_DNA"/>
</dbReference>
<gene>
    <name evidence="2" type="ORF">DPMN_026288</name>
</gene>
<evidence type="ECO:0000313" key="2">
    <source>
        <dbReference type="EMBL" id="KAH3863307.1"/>
    </source>
</evidence>
<organism evidence="2 3">
    <name type="scientific">Dreissena polymorpha</name>
    <name type="common">Zebra mussel</name>
    <name type="synonym">Mytilus polymorpha</name>
    <dbReference type="NCBI Taxonomy" id="45954"/>
    <lineage>
        <taxon>Eukaryota</taxon>
        <taxon>Metazoa</taxon>
        <taxon>Spiralia</taxon>
        <taxon>Lophotrochozoa</taxon>
        <taxon>Mollusca</taxon>
        <taxon>Bivalvia</taxon>
        <taxon>Autobranchia</taxon>
        <taxon>Heteroconchia</taxon>
        <taxon>Euheterodonta</taxon>
        <taxon>Imparidentia</taxon>
        <taxon>Neoheterodontei</taxon>
        <taxon>Myida</taxon>
        <taxon>Dreissenoidea</taxon>
        <taxon>Dreissenidae</taxon>
        <taxon>Dreissena</taxon>
    </lineage>
</organism>
<feature type="signal peptide" evidence="1">
    <location>
        <begin position="1"/>
        <end position="22"/>
    </location>
</feature>
<keyword evidence="3" id="KW-1185">Reference proteome</keyword>
<feature type="chain" id="PRO_5039513290" description="VWFC domain-containing protein" evidence="1">
    <location>
        <begin position="23"/>
        <end position="199"/>
    </location>
</feature>
<keyword evidence="1" id="KW-0732">Signal</keyword>
<evidence type="ECO:0008006" key="4">
    <source>
        <dbReference type="Google" id="ProtNLM"/>
    </source>
</evidence>
<name>A0A9D4LT48_DREPO</name>
<reference evidence="2" key="1">
    <citation type="journal article" date="2019" name="bioRxiv">
        <title>The Genome of the Zebra Mussel, Dreissena polymorpha: A Resource for Invasive Species Research.</title>
        <authorList>
            <person name="McCartney M.A."/>
            <person name="Auch B."/>
            <person name="Kono T."/>
            <person name="Mallez S."/>
            <person name="Zhang Y."/>
            <person name="Obille A."/>
            <person name="Becker A."/>
            <person name="Abrahante J.E."/>
            <person name="Garbe J."/>
            <person name="Badalamenti J.P."/>
            <person name="Herman A."/>
            <person name="Mangelson H."/>
            <person name="Liachko I."/>
            <person name="Sullivan S."/>
            <person name="Sone E.D."/>
            <person name="Koren S."/>
            <person name="Silverstein K.A.T."/>
            <person name="Beckman K.B."/>
            <person name="Gohl D.M."/>
        </authorList>
    </citation>
    <scope>NUCLEOTIDE SEQUENCE</scope>
    <source>
        <strain evidence="2">Duluth1</strain>
        <tissue evidence="2">Whole animal</tissue>
    </source>
</reference>
<evidence type="ECO:0000256" key="1">
    <source>
        <dbReference type="SAM" id="SignalP"/>
    </source>
</evidence>
<sequence length="199" mass="21282">MFTLLNIKTVFGLVTIVSLVLSLPQTPTPPTTSAQHIPNGACIVDGKIYHNGEIIHRDPENCYSSSCSGGYVMYGDDRCFLIGQPHCDGQLVDIPGQCCHECREYTTTTTSTTTSTPSVPHGACKVDGHVYMNGDKISGDAEHCAGSICSDGAVMYWDDKCFLSGQPRCPNGHLVDIPGQCCHECIEDITTVPPSAIVG</sequence>
<dbReference type="SUPFAM" id="SSF57603">
    <property type="entry name" value="FnI-like domain"/>
    <property type="match status" value="2"/>
</dbReference>
<comment type="caution">
    <text evidence="2">The sequence shown here is derived from an EMBL/GenBank/DDBJ whole genome shotgun (WGS) entry which is preliminary data.</text>
</comment>
<protein>
    <recommendedName>
        <fullName evidence="4">VWFC domain-containing protein</fullName>
    </recommendedName>
</protein>